<organism evidence="7 8">
    <name type="scientific">Lepidopterella palustris CBS 459.81</name>
    <dbReference type="NCBI Taxonomy" id="1314670"/>
    <lineage>
        <taxon>Eukaryota</taxon>
        <taxon>Fungi</taxon>
        <taxon>Dikarya</taxon>
        <taxon>Ascomycota</taxon>
        <taxon>Pezizomycotina</taxon>
        <taxon>Dothideomycetes</taxon>
        <taxon>Pleosporomycetidae</taxon>
        <taxon>Mytilinidiales</taxon>
        <taxon>Argynnaceae</taxon>
        <taxon>Lepidopterella</taxon>
    </lineage>
</organism>
<dbReference type="SUPFAM" id="SSF144083">
    <property type="entry name" value="Magnesium transport protein CorA, transmembrane region"/>
    <property type="match status" value="1"/>
</dbReference>
<proteinExistence type="predicted"/>
<accession>A0A8E2E7G7</accession>
<feature type="transmembrane region" description="Helical" evidence="6">
    <location>
        <begin position="943"/>
        <end position="967"/>
    </location>
</feature>
<dbReference type="Gene3D" id="1.20.58.340">
    <property type="entry name" value="Magnesium transport protein CorA, transmembrane region"/>
    <property type="match status" value="1"/>
</dbReference>
<evidence type="ECO:0000313" key="8">
    <source>
        <dbReference type="Proteomes" id="UP000250266"/>
    </source>
</evidence>
<feature type="region of interest" description="Disordered" evidence="5">
    <location>
        <begin position="124"/>
        <end position="148"/>
    </location>
</feature>
<keyword evidence="2 6" id="KW-0812">Transmembrane</keyword>
<evidence type="ECO:0008006" key="9">
    <source>
        <dbReference type="Google" id="ProtNLM"/>
    </source>
</evidence>
<keyword evidence="4 6" id="KW-0472">Membrane</keyword>
<dbReference type="Pfam" id="PF01544">
    <property type="entry name" value="CorA"/>
    <property type="match status" value="1"/>
</dbReference>
<reference evidence="7 8" key="1">
    <citation type="journal article" date="2016" name="Nat. Commun.">
        <title>Ectomycorrhizal ecology is imprinted in the genome of the dominant symbiotic fungus Cenococcum geophilum.</title>
        <authorList>
            <consortium name="DOE Joint Genome Institute"/>
            <person name="Peter M."/>
            <person name="Kohler A."/>
            <person name="Ohm R.A."/>
            <person name="Kuo A."/>
            <person name="Krutzmann J."/>
            <person name="Morin E."/>
            <person name="Arend M."/>
            <person name="Barry K.W."/>
            <person name="Binder M."/>
            <person name="Choi C."/>
            <person name="Clum A."/>
            <person name="Copeland A."/>
            <person name="Grisel N."/>
            <person name="Haridas S."/>
            <person name="Kipfer T."/>
            <person name="LaButti K."/>
            <person name="Lindquist E."/>
            <person name="Lipzen A."/>
            <person name="Maire R."/>
            <person name="Meier B."/>
            <person name="Mihaltcheva S."/>
            <person name="Molinier V."/>
            <person name="Murat C."/>
            <person name="Poggeler S."/>
            <person name="Quandt C.A."/>
            <person name="Sperisen C."/>
            <person name="Tritt A."/>
            <person name="Tisserant E."/>
            <person name="Crous P.W."/>
            <person name="Henrissat B."/>
            <person name="Nehls U."/>
            <person name="Egli S."/>
            <person name="Spatafora J.W."/>
            <person name="Grigoriev I.V."/>
            <person name="Martin F.M."/>
        </authorList>
    </citation>
    <scope>NUCLEOTIDE SEQUENCE [LARGE SCALE GENOMIC DNA]</scope>
    <source>
        <strain evidence="7 8">CBS 459.81</strain>
    </source>
</reference>
<feature type="compositionally biased region" description="Basic residues" evidence="5">
    <location>
        <begin position="73"/>
        <end position="84"/>
    </location>
</feature>
<dbReference type="EMBL" id="KV745042">
    <property type="protein sequence ID" value="OCK78762.1"/>
    <property type="molecule type" value="Genomic_DNA"/>
</dbReference>
<dbReference type="Proteomes" id="UP000250266">
    <property type="component" value="Unassembled WGS sequence"/>
</dbReference>
<evidence type="ECO:0000256" key="4">
    <source>
        <dbReference type="ARBA" id="ARBA00023136"/>
    </source>
</evidence>
<gene>
    <name evidence="7" type="ORF">K432DRAFT_383652</name>
</gene>
<evidence type="ECO:0000256" key="1">
    <source>
        <dbReference type="ARBA" id="ARBA00004141"/>
    </source>
</evidence>
<name>A0A8E2E7G7_9PEZI</name>
<evidence type="ECO:0000256" key="5">
    <source>
        <dbReference type="SAM" id="MobiDB-lite"/>
    </source>
</evidence>
<evidence type="ECO:0000256" key="6">
    <source>
        <dbReference type="SAM" id="Phobius"/>
    </source>
</evidence>
<dbReference type="AlphaFoldDB" id="A0A8E2E7G7"/>
<keyword evidence="3 6" id="KW-1133">Transmembrane helix</keyword>
<dbReference type="OrthoDB" id="5430750at2759"/>
<feature type="region of interest" description="Disordered" evidence="5">
    <location>
        <begin position="61"/>
        <end position="84"/>
    </location>
</feature>
<feature type="region of interest" description="Disordered" evidence="5">
    <location>
        <begin position="452"/>
        <end position="493"/>
    </location>
</feature>
<feature type="region of interest" description="Disordered" evidence="5">
    <location>
        <begin position="1"/>
        <end position="30"/>
    </location>
</feature>
<dbReference type="InterPro" id="IPR002523">
    <property type="entry name" value="MgTranspt_CorA/ZnTranspt_ZntB"/>
</dbReference>
<protein>
    <recommendedName>
        <fullName evidence="9">Mg2+ transporter protein</fullName>
    </recommendedName>
</protein>
<dbReference type="GO" id="GO:0016020">
    <property type="term" value="C:membrane"/>
    <property type="evidence" value="ECO:0007669"/>
    <property type="project" value="UniProtKB-SubCell"/>
</dbReference>
<evidence type="ECO:0000256" key="3">
    <source>
        <dbReference type="ARBA" id="ARBA00022989"/>
    </source>
</evidence>
<feature type="compositionally biased region" description="Acidic residues" evidence="5">
    <location>
        <begin position="456"/>
        <end position="473"/>
    </location>
</feature>
<evidence type="ECO:0000256" key="2">
    <source>
        <dbReference type="ARBA" id="ARBA00022692"/>
    </source>
</evidence>
<sequence>MYPAHEVNPARASRRVVDQRGGTTRVTRKSAPARIANLSGASLQVPITPAARAETTAKKAFTFSPSATPRGAKSSKRKGISGRRRHTLDFDEAIEDDDDDSDSSYNSFTLSLKKKEILGIDSLLGSNGNDRPGSGTFKRRVSPAPSLKSAHGSQAVVYRVLKSHYDGDLFRTGNLIAQLTVGPDKRSGQPESMKPLFKWVHLENPEMNFSAYIEYVLRCPYIEDTDKECVGSVLKAAREKSDQSLRMPAGLKGNYVEPEYFEETLQSTVYEGPRSKRLRTQRIRWMCIPYFFLGTTQTSSSSDSNNDSVADLKPHFFRTGFVADGQFFQVAQLWCLVLGDELVISCARKPVSDLPGKLINITNTPPADPAHPLIGDRAPFLQVSDGGIRVWLLPLDQCDTWAAFAANFSSLGFSLVDGWEVKYRDTALDVEDWPRIVQIARKSSIRLLLAKKKHDDDDDDDDDIDDDDDDDNDDTKKESDNEPETDSTVDISPKIQTLDSGIHTESPVTQLHVPKLTLISPAMVEEAQLNTPPKELVPPPKDMFSVDVFHVFTLLATVFDGGRISQPSDPTPTTGSSSKYQFEVNQKLLRDDLVEVDKYLSTKNTRHMETEGYKQCPMKTTYEVEASIDQLKALKNSDSRYKQEYNSKIAFARAARIIFEFFFPLRYEDTVTMKYWGAIDRIIRTPGIKSAHGQFDVIVKDVAGLARVTDEIKQELFTGKDPRDYVTTVPHEFIQAWMLSLMYFVMFTTEHSSRSASHIRRCKERLLQGRMKMIERLQPINIREREAVLPLGITCLLLGQLLHDSNGPLLPDRHRLTSFYWTYLQGFTKVVHDQPLSRKYQETFTTLKAELETIIAQLGDEQRVLVALDDSINESESLSVTFTSTSTNPSSIVQSRESSVIEYLLHQSEEMLQNFSEMSRRTTDLESWHFRMIDSNKDRQEKAALTFTTVTVFFLPLTTLASILGMNTNDIRNMTQNQWVFWSVAVPMCVVGGLAWLAYLGTFRAWRKERRETREKAKKL</sequence>
<dbReference type="InterPro" id="IPR045863">
    <property type="entry name" value="CorA_TM1_TM2"/>
</dbReference>
<dbReference type="GO" id="GO:0046873">
    <property type="term" value="F:metal ion transmembrane transporter activity"/>
    <property type="evidence" value="ECO:0007669"/>
    <property type="project" value="InterPro"/>
</dbReference>
<evidence type="ECO:0000313" key="7">
    <source>
        <dbReference type="EMBL" id="OCK78762.1"/>
    </source>
</evidence>
<feature type="transmembrane region" description="Helical" evidence="6">
    <location>
        <begin position="979"/>
        <end position="1001"/>
    </location>
</feature>
<comment type="subcellular location">
    <subcellularLocation>
        <location evidence="1">Membrane</location>
        <topology evidence="1">Multi-pass membrane protein</topology>
    </subcellularLocation>
</comment>
<keyword evidence="8" id="KW-1185">Reference proteome</keyword>